<dbReference type="InterPro" id="IPR016035">
    <property type="entry name" value="Acyl_Trfase/lysoPLipase"/>
</dbReference>
<dbReference type="InterPro" id="IPR050091">
    <property type="entry name" value="PKS_NRPS_Biosynth_Enz"/>
</dbReference>
<dbReference type="EMBL" id="KQ947433">
    <property type="protein sequence ID" value="KUJ09018.1"/>
    <property type="molecule type" value="Genomic_DNA"/>
</dbReference>
<evidence type="ECO:0000256" key="4">
    <source>
        <dbReference type="ARBA" id="ARBA00022603"/>
    </source>
</evidence>
<sequence length="3773" mass="414923">MAEPIAIVGSACRFPGSASSPSQLWGLLKAPRDVIRDFPVDRFNFSGFYDQDGDRPGCTNVQGQSYLLQEDCRLFDNAFFRINNKEAHSMDPQQRILLETFFETLEAAGWPLEKMEGSSTSVYVGVMTSDYNDIQMRDLESLPTYSATGLARSILANRLSYFFDLKGPSMTIDTACSSSMVALHQAVQGLRNGDAAQAIVAGSTLLLDHATYIAESKLHMLSPDSRSRMWDKGANGYARGEGCAAILLKPLSRAIEDNDDIECIIRESAVNSDGRTQGLTMPNSSAQANLIRQTYEKAGLDSLKDRCQYFECHGTGTLAGDVAEARAIQEAFFPSGADVVPPANKLYCGSIKTVIGHLEGCAGIAGILKGSLAIQNQEIPPNMHFKHLNPAIEPHYANICVPTSLVSWPDTNGKPLRASVNSFGFGGTNAHVILESYQRSSVAMPVDQERGNCESQTNLVGPFVFSAKSHSSLLGSLAQMADHIRRNPSLDLDALSWVLHSRRTGFVLRTAIVASDRQMLLDSLERQLILDEARSDSQGPGYDYHRSKILGVFTGQGAQWACMGRELMVQSPTFRKSLGECEEALRALPDGPSWSLKQELSLEAPLSRISQGEISQPLCVAIQISLVHLLRAAGVHLDAVVGHSSGEVSAAYAAGLLSVRDAMGISYYRGLVAHLAQGDSGQTGAMIAVGMGLEDATAFCSQARFVGRIGVAASNSPSSVTLSGDSNAIHEAEVIFDQDKIFSRLPKVDKAYHSHHMICCAEAYSDLLKSLDVSLQAPQKDCVWYSSVDEHLNSLQGSLESLSGPYWVENMIRPVRFSQALEAVLSQGNSFAIALEVGPHPTLKGSVNETFKRVADASIQYAGCLERGKNDVESMSAILGLLWTHLGPSSVDLDGCRTAFNKPKNPQMPKALPSYCWDHEQIFWHESRLSREYRSSAQRTHELLGRLRQDTQYEMTWRNVFRQKDIPWLRGHRFQGQVVFPGAGYVSMVMQASEAFVRARPVKMLEIQDMNIAKALVIHEDDEGVEIIFTIRSRHNPSKMADDFILQADFTCYSCSDERTLDMCCDGVLVIHLGSSTSGYFPPSPIYVSFQVGFATFASTAEKAMGSTYLPAGIRRAFVDPAQRYRAPSGETSIGIDAHLVKSTSSILELDINLYDETSNASGVRIDGLILKAIAEPQPSDDRQLFAKTFWDVDVACGLPDPSSSEATKEDFQYIDAVERTALFFMQDLCRKIHAEEIAGFKWHHQALFRGINTLLDPIREGRHAIVQKEWLNDTEETIREFANHFQDSVDLALLTVVGENLPSVVRGESEMLEHMLKDDLLGRLYTEGRGFAACNENIAEFMRKISHKHPRIKILEIGAGTGGTTRSVLDAIGSSYLSYTYTDISAGFFEKAARRFADHSPRMDFKTFNVEEDPVDQGFGKGPYDVIIAANVLHATRRLAQTVQHVRSLLRPGGFLLAAEVTGTMLRETGLMGGLEGWWLGVEDGRFPCPGVSAKEWDDILLANGFSGVESIIYDFPDISRHNCSVFITRAFDERLELLNDPLALVGPIPESRVLILGGQTMSVSKVVRQAGKLAKRWTPQITICPNIDALDPSSMISGMSLNDRRLENLQELLGNAANVLWVANGRLVDNPYSNIMIGIGRSLALELPHVEMQFLDFDQHSSWDMEMATRYLLRMVLLSSPQHPEIVVKGGSILIPRLVPDHDLNERLNAKRHFVLVDVELSVALHSHSEKALFLCFGHIHGRPAFALSNTNSSTAIVSTHNSLELSLQCDYNAGSLVVVGSALIASYILSNSPATGTILVHEPLRCIAEALATAAISTRRKLLFIKAMATTGHSNWNVLHPLAPTRVIRALIPDDSSTMWRFSDVHVDNILSNLPNTCVVKTFDPHSLRLAHQDGVIADAIALPTQVEVVPSIIKICDTNVFLDKLNTERLSTVVEWQRTNLLKVIIPPIDLSKIFAADKTYFMVGMASELGQSLCRFMISCGACHIVLASRNANSDAKWPASIRSSSVDVRIVKMDVTDRAQVHETASMIRNTMPEIAGVANGAMVLEDSLFLNTTVASIEKQLKPKIDGIVYLDEEFAQDNLDFFIAFSSLGSEYGNAGQSIYHAANMFMSSLVAKRRRRGQSASVINIGMITDVGYVAKSQRANTEIEQHLRSQFYTSLAETEFHHLFIQAILSGHPNSTNAELTMGMETFVDHPNASARPQWFNNPRFSHMVVSPVSSDGSARRSTSAEQHRKRLELASSTAEVSAAFEELFCKKIESMIKIPLASISIKAPLSDLGLDSLLAVEIRIWLLKDLGLDVPLLEILGRESIWSISSRAASRYIEQRTRSAEMMATSTNSESTVDVTEGDSSTATERSEILESQVGCSQEYDTSDSTSLSSPRIAPSGLSSTLELDYTHTEFVSYPQASLHFLQNFLEDRTAFNVTAQYSIKGQLNVARFSRAIEKTLAFHEAYQTCFFTHPGNSDLHQGITLSGNLKDRFVHVDTATSEDVQLQFQTLVDTEWDLPKGPIFKAVLFTHATEFHTIIFGCHHIIMDGMSWHIFLQDLERGYQLIPFATVPNSYREFSRLQIDALKSGALEDSIGYWMHELDPIPSVLPLFPFSLRRSRQSQPVYRNHTIKDGSQMCRATTMQFYLAVMQALFARLLDIEELCIGVTDAGRGPGGNFSSTIGHFTNLLPMRFRMSKERPFEDLVQDTSRKVLSSLDHAQIPIDVILERLGMPRSSAHTPLFQIAFNYRIGDLLQRKLGNCSLNLVRYVDAKTPYDLTFNITQTTPGAHLIEISSSTYLYSASTTEFIMNTYVNLLESLSLDPLQTLQSCTTCSKLQLERAPSLGRGPRIQHMWPETLTERFQQVCTDYPESLAIKHNQLVMTYAQLSRRVINPSIDTYAAMLGILHVGAIYVPLDPVLPVARQRAIMRVCKPDLLLFHCATTIAVAQCDVGDFVPRLNLSELPISVDETPATVALDHSDAFLLFTSGSTGTPKGVRLTQSGVMNYAASKSAFLGLGQVTVLQQSSIGFDMSIAQAFNAFANAGTLVVASSECRGDPMMIARLMMENSVHFTICTPSEYLMLATYAPDLLRACSSWRYACSGGEPVADGLVSAFQRLEIPGLTLTNCYGPTEVSCAVTLRSLPVQDESSMPYSVGKAIPNTSVYILGDSCEALPIGFPGEIYIGGRGVARGYLDIELKSTKFLPDPFATPEDVSQGWGFMYKTGDRGCLLEDGSLVLSGRIEGDTLIKLRGFRIELNEVANAILQASKGVLSDAIVTVRGQPEFLVAHIVLASGKNQTQAELDRLCACLLLPQYMIPAMIIAIDHLPTTINGKIDRRAMSEFALPTRNREYGDDSNLTIAEGELRLIWKDILGDAAGAAHIRADTDFFVIGGSSLLLVRLQSALKERMGIGIPLHELYRCSTLRAMAAVTNEERGRLVTQTIDWELETSIDPVPEHVLAANGSTNPVLTLRNQRRIVLTGATGFLGSEILTVLMDDNEVATIYCIAVPADARHRIPVDPKVVVHTGSLSSPNLGLSRSEMAILEGNIDQIIHADSQGHCLNNYASLRDANYLSTRFLTTMALPYRVPIHFISSPRVILQSGTYTSPSISMAACPPPTDGSQGFTSSKWASECFLEKMANKTSLPVVIHRPCSVIGARAPHDDAMNAVIRYSILSRTVPDLPNIEGFFDFKDVATVAADIVRCPVPAAGISFKHHSSGVQVPFSQLARRMENLYGGKFALVSMAEWILTAIELGIEDLIVRYLEANIAGGGKLVFPYMGESL</sequence>
<dbReference type="InterPro" id="IPR049900">
    <property type="entry name" value="PKS_mFAS_DH"/>
</dbReference>
<keyword evidence="14" id="KW-1185">Reference proteome</keyword>
<dbReference type="Gene3D" id="3.30.559.10">
    <property type="entry name" value="Chloramphenicol acetyltransferase-like domain"/>
    <property type="match status" value="1"/>
</dbReference>
<gene>
    <name evidence="13" type="ORF">LY89DRAFT_711308</name>
</gene>
<dbReference type="SMART" id="SM00825">
    <property type="entry name" value="PKS_KS"/>
    <property type="match status" value="1"/>
</dbReference>
<dbReference type="InterPro" id="IPR042099">
    <property type="entry name" value="ANL_N_sf"/>
</dbReference>
<dbReference type="InterPro" id="IPR009081">
    <property type="entry name" value="PP-bd_ACP"/>
</dbReference>
<evidence type="ECO:0000313" key="13">
    <source>
        <dbReference type="EMBL" id="KUJ09018.1"/>
    </source>
</evidence>
<dbReference type="Pfam" id="PF02801">
    <property type="entry name" value="Ketoacyl-synt_C"/>
    <property type="match status" value="1"/>
</dbReference>
<dbReference type="InterPro" id="IPR001227">
    <property type="entry name" value="Ac_transferase_dom_sf"/>
</dbReference>
<comment type="caution">
    <text evidence="8">Lacks conserved residue(s) required for the propagation of feature annotation.</text>
</comment>
<dbReference type="InterPro" id="IPR020806">
    <property type="entry name" value="PKS_PP-bd"/>
</dbReference>
<dbReference type="SUPFAM" id="SSF51735">
    <property type="entry name" value="NAD(P)-binding Rossmann-fold domains"/>
    <property type="match status" value="3"/>
</dbReference>
<dbReference type="SMART" id="SM00827">
    <property type="entry name" value="PKS_AT"/>
    <property type="match status" value="1"/>
</dbReference>
<dbReference type="SUPFAM" id="SSF53335">
    <property type="entry name" value="S-adenosyl-L-methionine-dependent methyltransferases"/>
    <property type="match status" value="1"/>
</dbReference>
<dbReference type="InterPro" id="IPR014030">
    <property type="entry name" value="Ketoacyl_synth_N"/>
</dbReference>
<dbReference type="PROSITE" id="PS52004">
    <property type="entry name" value="KS3_2"/>
    <property type="match status" value="1"/>
</dbReference>
<dbReference type="Gene3D" id="3.40.50.720">
    <property type="entry name" value="NAD(P)-binding Rossmann-like Domain"/>
    <property type="match status" value="3"/>
</dbReference>
<dbReference type="Pfam" id="PF07993">
    <property type="entry name" value="NAD_binding_4"/>
    <property type="match status" value="1"/>
</dbReference>
<dbReference type="Gene3D" id="3.30.300.30">
    <property type="match status" value="1"/>
</dbReference>
<dbReference type="Proteomes" id="UP000070700">
    <property type="component" value="Unassembled WGS sequence"/>
</dbReference>
<dbReference type="Pfam" id="PF00698">
    <property type="entry name" value="Acyl_transf_1"/>
    <property type="match status" value="1"/>
</dbReference>
<dbReference type="InterPro" id="IPR032821">
    <property type="entry name" value="PKS_assoc"/>
</dbReference>
<keyword evidence="5" id="KW-0808">Transferase</keyword>
<dbReference type="GO" id="GO:0004312">
    <property type="term" value="F:fatty acid synthase activity"/>
    <property type="evidence" value="ECO:0007669"/>
    <property type="project" value="TreeGrafter"/>
</dbReference>
<dbReference type="SUPFAM" id="SSF53901">
    <property type="entry name" value="Thiolase-like"/>
    <property type="match status" value="1"/>
</dbReference>
<accession>A0A132B9D8</accession>
<dbReference type="Pfam" id="PF08242">
    <property type="entry name" value="Methyltransf_12"/>
    <property type="match status" value="1"/>
</dbReference>
<dbReference type="SMART" id="SM00826">
    <property type="entry name" value="PKS_DH"/>
    <property type="match status" value="1"/>
</dbReference>
<reference evidence="13 14" key="1">
    <citation type="submission" date="2015-10" db="EMBL/GenBank/DDBJ databases">
        <title>Full genome of DAOMC 229536 Phialocephala scopiformis, a fungal endophyte of spruce producing the potent anti-insectan compound rugulosin.</title>
        <authorList>
            <consortium name="DOE Joint Genome Institute"/>
            <person name="Walker A.K."/>
            <person name="Frasz S.L."/>
            <person name="Seifert K.A."/>
            <person name="Miller J.D."/>
            <person name="Mondo S.J."/>
            <person name="Labutti K."/>
            <person name="Lipzen A."/>
            <person name="Dockter R."/>
            <person name="Kennedy M."/>
            <person name="Grigoriev I.V."/>
            <person name="Spatafora J.W."/>
        </authorList>
    </citation>
    <scope>NUCLEOTIDE SEQUENCE [LARGE SCALE GENOMIC DNA]</scope>
    <source>
        <strain evidence="13 14">CBS 120377</strain>
    </source>
</reference>
<dbReference type="GeneID" id="28827619"/>
<dbReference type="Pfam" id="PF16197">
    <property type="entry name" value="KAsynt_C_assoc"/>
    <property type="match status" value="1"/>
</dbReference>
<evidence type="ECO:0000256" key="8">
    <source>
        <dbReference type="PROSITE-ProRule" id="PRU01363"/>
    </source>
</evidence>
<feature type="domain" description="Ketosynthase family 3 (KS3)" evidence="11">
    <location>
        <begin position="2"/>
        <end position="436"/>
    </location>
</feature>
<evidence type="ECO:0000256" key="9">
    <source>
        <dbReference type="SAM" id="MobiDB-lite"/>
    </source>
</evidence>
<dbReference type="InterPro" id="IPR042104">
    <property type="entry name" value="PKS_dehydratase_sf"/>
</dbReference>
<dbReference type="SUPFAM" id="SSF56801">
    <property type="entry name" value="Acetyl-CoA synthetase-like"/>
    <property type="match status" value="1"/>
</dbReference>
<protein>
    <submittedName>
        <fullName evidence="13">Lovastatin nonaketide synthase</fullName>
    </submittedName>
</protein>
<proteinExistence type="predicted"/>
<dbReference type="InterPro" id="IPR029063">
    <property type="entry name" value="SAM-dependent_MTases_sf"/>
</dbReference>
<dbReference type="InterPro" id="IPR057326">
    <property type="entry name" value="KR_dom"/>
</dbReference>
<dbReference type="InterPro" id="IPR013217">
    <property type="entry name" value="Methyltransf_12"/>
</dbReference>
<dbReference type="InterPro" id="IPR020845">
    <property type="entry name" value="AMP-binding_CS"/>
</dbReference>
<dbReference type="Pfam" id="PF00550">
    <property type="entry name" value="PP-binding"/>
    <property type="match status" value="2"/>
</dbReference>
<feature type="compositionally biased region" description="Polar residues" evidence="9">
    <location>
        <begin position="2339"/>
        <end position="2359"/>
    </location>
</feature>
<feature type="domain" description="Carrier" evidence="10">
    <location>
        <begin position="2250"/>
        <end position="2327"/>
    </location>
</feature>
<feature type="region of interest" description="C-terminal hotdog fold" evidence="8">
    <location>
        <begin position="1105"/>
        <end position="1265"/>
    </location>
</feature>
<dbReference type="GO" id="GO:0031177">
    <property type="term" value="F:phosphopantetheine binding"/>
    <property type="evidence" value="ECO:0007669"/>
    <property type="project" value="InterPro"/>
</dbReference>
<dbReference type="SMART" id="SM00823">
    <property type="entry name" value="PKS_PP"/>
    <property type="match status" value="2"/>
</dbReference>
<dbReference type="InterPro" id="IPR049552">
    <property type="entry name" value="PKS_DH_N"/>
</dbReference>
<dbReference type="Gene3D" id="3.30.559.30">
    <property type="entry name" value="Nonribosomal peptide synthetase, condensation domain"/>
    <property type="match status" value="1"/>
</dbReference>
<dbReference type="Gene3D" id="3.40.47.10">
    <property type="match status" value="1"/>
</dbReference>
<dbReference type="InterPro" id="IPR018201">
    <property type="entry name" value="Ketoacyl_synth_AS"/>
</dbReference>
<dbReference type="InterPro" id="IPR036291">
    <property type="entry name" value="NAD(P)-bd_dom_sf"/>
</dbReference>
<dbReference type="SUPFAM" id="SSF52777">
    <property type="entry name" value="CoA-dependent acyltransferases"/>
    <property type="match status" value="2"/>
</dbReference>
<dbReference type="PROSITE" id="PS50075">
    <property type="entry name" value="CARRIER"/>
    <property type="match status" value="2"/>
</dbReference>
<dbReference type="Pfam" id="PF00109">
    <property type="entry name" value="ketoacyl-synt"/>
    <property type="match status" value="1"/>
</dbReference>
<dbReference type="PROSITE" id="PS00606">
    <property type="entry name" value="KS3_1"/>
    <property type="match status" value="1"/>
</dbReference>
<dbReference type="GO" id="GO:0008168">
    <property type="term" value="F:methyltransferase activity"/>
    <property type="evidence" value="ECO:0007669"/>
    <property type="project" value="UniProtKB-KW"/>
</dbReference>
<feature type="region of interest" description="Disordered" evidence="9">
    <location>
        <begin position="2335"/>
        <end position="2389"/>
    </location>
</feature>
<feature type="region of interest" description="N-terminal hotdog fold" evidence="8">
    <location>
        <begin position="941"/>
        <end position="1076"/>
    </location>
</feature>
<dbReference type="InterPro" id="IPR036736">
    <property type="entry name" value="ACP-like_sf"/>
</dbReference>
<dbReference type="GO" id="GO:0006633">
    <property type="term" value="P:fatty acid biosynthetic process"/>
    <property type="evidence" value="ECO:0007669"/>
    <property type="project" value="InterPro"/>
</dbReference>
<dbReference type="PANTHER" id="PTHR43775:SF20">
    <property type="entry name" value="HYBRID PKS-NRPS SYNTHETASE APDA"/>
    <property type="match status" value="1"/>
</dbReference>
<dbReference type="GO" id="GO:0016874">
    <property type="term" value="F:ligase activity"/>
    <property type="evidence" value="ECO:0007669"/>
    <property type="project" value="UniProtKB-KW"/>
</dbReference>
<dbReference type="RefSeq" id="XP_018063373.1">
    <property type="nucleotide sequence ID" value="XM_018217893.1"/>
</dbReference>
<dbReference type="InterPro" id="IPR001242">
    <property type="entry name" value="Condensation_dom"/>
</dbReference>
<dbReference type="InterPro" id="IPR013120">
    <property type="entry name" value="FAR_NAD-bd"/>
</dbReference>
<dbReference type="InterPro" id="IPR000873">
    <property type="entry name" value="AMP-dep_synth/lig_dom"/>
</dbReference>
<dbReference type="KEGG" id="psco:LY89DRAFT_711308"/>
<dbReference type="InterPro" id="IPR045851">
    <property type="entry name" value="AMP-bd_C_sf"/>
</dbReference>
<dbReference type="InterPro" id="IPR014043">
    <property type="entry name" value="Acyl_transferase_dom"/>
</dbReference>
<dbReference type="SUPFAM" id="SSF55048">
    <property type="entry name" value="Probable ACP-binding domain of malonyl-CoA ACP transacylase"/>
    <property type="match status" value="1"/>
</dbReference>
<evidence type="ECO:0000259" key="10">
    <source>
        <dbReference type="PROSITE" id="PS50075"/>
    </source>
</evidence>
<dbReference type="PROSITE" id="PS52019">
    <property type="entry name" value="PKS_MFAS_DH"/>
    <property type="match status" value="1"/>
</dbReference>
<dbReference type="Gene3D" id="3.10.129.110">
    <property type="entry name" value="Polyketide synthase dehydratase"/>
    <property type="match status" value="1"/>
</dbReference>
<keyword evidence="7" id="KW-0511">Multifunctional enzyme</keyword>
<keyword evidence="4" id="KW-0489">Methyltransferase</keyword>
<dbReference type="InterPro" id="IPR016039">
    <property type="entry name" value="Thiolase-like"/>
</dbReference>
<dbReference type="GO" id="GO:0004315">
    <property type="term" value="F:3-oxoacyl-[acyl-carrier-protein] synthase activity"/>
    <property type="evidence" value="ECO:0007669"/>
    <property type="project" value="InterPro"/>
</dbReference>
<dbReference type="Pfam" id="PF00501">
    <property type="entry name" value="AMP-binding"/>
    <property type="match status" value="1"/>
</dbReference>
<keyword evidence="3" id="KW-0436">Ligase</keyword>
<dbReference type="InterPro" id="IPR016036">
    <property type="entry name" value="Malonyl_transacylase_ACP-bd"/>
</dbReference>
<dbReference type="CDD" id="cd02440">
    <property type="entry name" value="AdoMet_MTases"/>
    <property type="match status" value="1"/>
</dbReference>
<name>A0A132B9D8_MOLSC</name>
<dbReference type="SMART" id="SM00822">
    <property type="entry name" value="PKS_KR"/>
    <property type="match status" value="1"/>
</dbReference>
<evidence type="ECO:0000256" key="2">
    <source>
        <dbReference type="ARBA" id="ARBA00022553"/>
    </source>
</evidence>
<dbReference type="InterPro" id="IPR014031">
    <property type="entry name" value="Ketoacyl_synth_C"/>
</dbReference>
<evidence type="ECO:0000256" key="3">
    <source>
        <dbReference type="ARBA" id="ARBA00022598"/>
    </source>
</evidence>
<dbReference type="Pfam" id="PF21089">
    <property type="entry name" value="PKS_DH_N"/>
    <property type="match status" value="1"/>
</dbReference>
<organism evidence="13 14">
    <name type="scientific">Mollisia scopiformis</name>
    <name type="common">Conifer needle endophyte fungus</name>
    <name type="synonym">Phialocephala scopiformis</name>
    <dbReference type="NCBI Taxonomy" id="149040"/>
    <lineage>
        <taxon>Eukaryota</taxon>
        <taxon>Fungi</taxon>
        <taxon>Dikarya</taxon>
        <taxon>Ascomycota</taxon>
        <taxon>Pezizomycotina</taxon>
        <taxon>Leotiomycetes</taxon>
        <taxon>Helotiales</taxon>
        <taxon>Mollisiaceae</taxon>
        <taxon>Mollisia</taxon>
    </lineage>
</organism>
<dbReference type="Gene3D" id="3.30.70.3290">
    <property type="match status" value="1"/>
</dbReference>
<evidence type="ECO:0000256" key="5">
    <source>
        <dbReference type="ARBA" id="ARBA00022679"/>
    </source>
</evidence>
<dbReference type="CDD" id="cd05930">
    <property type="entry name" value="A_NRPS"/>
    <property type="match status" value="1"/>
</dbReference>
<evidence type="ECO:0000256" key="1">
    <source>
        <dbReference type="ARBA" id="ARBA00022450"/>
    </source>
</evidence>
<dbReference type="InterPro" id="IPR013968">
    <property type="entry name" value="PKS_KR"/>
</dbReference>
<dbReference type="SUPFAM" id="SSF52151">
    <property type="entry name" value="FabD/lysophospholipase-like"/>
    <property type="match status" value="1"/>
</dbReference>
<keyword evidence="2" id="KW-0597">Phosphoprotein</keyword>
<dbReference type="InterPro" id="IPR020841">
    <property type="entry name" value="PKS_Beta-ketoAc_synthase_dom"/>
</dbReference>
<dbReference type="SUPFAM" id="SSF47336">
    <property type="entry name" value="ACP-like"/>
    <property type="match status" value="2"/>
</dbReference>
<dbReference type="GO" id="GO:0009403">
    <property type="term" value="P:toxin biosynthetic process"/>
    <property type="evidence" value="ECO:0007669"/>
    <property type="project" value="UniProtKB-ARBA"/>
</dbReference>
<dbReference type="InterPro" id="IPR020807">
    <property type="entry name" value="PKS_DH"/>
</dbReference>
<dbReference type="CDD" id="cd00833">
    <property type="entry name" value="PKS"/>
    <property type="match status" value="1"/>
</dbReference>
<keyword evidence="6" id="KW-0677">Repeat</keyword>
<dbReference type="STRING" id="149040.A0A132B9D8"/>
<dbReference type="Pfam" id="PF00668">
    <property type="entry name" value="Condensation"/>
    <property type="match status" value="1"/>
</dbReference>
<dbReference type="CDD" id="cd19532">
    <property type="entry name" value="C_PKS-NRPS"/>
    <property type="match status" value="1"/>
</dbReference>
<evidence type="ECO:0000313" key="14">
    <source>
        <dbReference type="Proteomes" id="UP000070700"/>
    </source>
</evidence>
<evidence type="ECO:0000256" key="6">
    <source>
        <dbReference type="ARBA" id="ARBA00022737"/>
    </source>
</evidence>
<dbReference type="Gene3D" id="1.10.1200.10">
    <property type="entry name" value="ACP-like"/>
    <property type="match status" value="2"/>
</dbReference>
<dbReference type="OrthoDB" id="329835at2759"/>
<dbReference type="Gene3D" id="3.40.50.150">
    <property type="entry name" value="Vaccinia Virus protein VP39"/>
    <property type="match status" value="1"/>
</dbReference>
<evidence type="ECO:0000256" key="7">
    <source>
        <dbReference type="ARBA" id="ARBA00023268"/>
    </source>
</evidence>
<keyword evidence="1" id="KW-0596">Phosphopantetheine</keyword>
<dbReference type="Gene3D" id="3.40.366.10">
    <property type="entry name" value="Malonyl-Coenzyme A Acyl Carrier Protein, domain 2"/>
    <property type="match status" value="1"/>
</dbReference>
<dbReference type="PANTHER" id="PTHR43775">
    <property type="entry name" value="FATTY ACID SYNTHASE"/>
    <property type="match status" value="1"/>
</dbReference>
<dbReference type="Pfam" id="PF08659">
    <property type="entry name" value="KR"/>
    <property type="match status" value="1"/>
</dbReference>
<feature type="compositionally biased region" description="Polar residues" evidence="9">
    <location>
        <begin position="2369"/>
        <end position="2385"/>
    </location>
</feature>
<evidence type="ECO:0000259" key="11">
    <source>
        <dbReference type="PROSITE" id="PS52004"/>
    </source>
</evidence>
<dbReference type="InterPro" id="IPR023213">
    <property type="entry name" value="CAT-like_dom_sf"/>
</dbReference>
<dbReference type="InParanoid" id="A0A132B9D8"/>
<dbReference type="Gene3D" id="3.40.50.12780">
    <property type="entry name" value="N-terminal domain of ligase-like"/>
    <property type="match status" value="1"/>
</dbReference>
<dbReference type="PROSITE" id="PS00455">
    <property type="entry name" value="AMP_BINDING"/>
    <property type="match status" value="1"/>
</dbReference>
<feature type="domain" description="Carrier" evidence="10">
    <location>
        <begin position="3347"/>
        <end position="3426"/>
    </location>
</feature>
<dbReference type="GO" id="GO:0032259">
    <property type="term" value="P:methylation"/>
    <property type="evidence" value="ECO:0007669"/>
    <property type="project" value="UniProtKB-KW"/>
</dbReference>
<feature type="domain" description="PKS/mFAS DH" evidence="12">
    <location>
        <begin position="941"/>
        <end position="1265"/>
    </location>
</feature>
<evidence type="ECO:0000259" key="12">
    <source>
        <dbReference type="PROSITE" id="PS52019"/>
    </source>
</evidence>